<dbReference type="InterPro" id="IPR039437">
    <property type="entry name" value="FrzH/put_lumazine-bd"/>
</dbReference>
<feature type="signal peptide" evidence="2">
    <location>
        <begin position="1"/>
        <end position="24"/>
    </location>
</feature>
<dbReference type="Proteomes" id="UP000282832">
    <property type="component" value="Unassembled WGS sequence"/>
</dbReference>
<comment type="caution">
    <text evidence="3">The sequence shown here is derived from an EMBL/GenBank/DDBJ whole genome shotgun (WGS) entry which is preliminary data.</text>
</comment>
<feature type="chain" id="PRO_5019493071" description="Lumazine-binding protein" evidence="2">
    <location>
        <begin position="25"/>
        <end position="177"/>
    </location>
</feature>
<accession>A0A437PRW0</accession>
<protein>
    <recommendedName>
        <fullName evidence="5">Lumazine-binding protein</fullName>
    </recommendedName>
</protein>
<dbReference type="InterPro" id="IPR032710">
    <property type="entry name" value="NTF2-like_dom_sf"/>
</dbReference>
<keyword evidence="2" id="KW-0732">Signal</keyword>
<reference evidence="3 4" key="1">
    <citation type="submission" date="2019-01" db="EMBL/GenBank/DDBJ databases">
        <authorList>
            <person name="Chen W.-M."/>
        </authorList>
    </citation>
    <scope>NUCLEOTIDE SEQUENCE [LARGE SCALE GENOMIC DNA]</scope>
    <source>
        <strain evidence="3 4">FSY-15</strain>
    </source>
</reference>
<dbReference type="RefSeq" id="WP_127804205.1">
    <property type="nucleotide sequence ID" value="NZ_SACY01000003.1"/>
</dbReference>
<dbReference type="Pfam" id="PF12893">
    <property type="entry name" value="Lumazine_bd_2"/>
    <property type="match status" value="1"/>
</dbReference>
<organism evidence="3 4">
    <name type="scientific">Sandaracinomonas limnophila</name>
    <dbReference type="NCBI Taxonomy" id="1862386"/>
    <lineage>
        <taxon>Bacteria</taxon>
        <taxon>Pseudomonadati</taxon>
        <taxon>Bacteroidota</taxon>
        <taxon>Cytophagia</taxon>
        <taxon>Cytophagales</taxon>
        <taxon>Flectobacillaceae</taxon>
        <taxon>Sandaracinomonas</taxon>
    </lineage>
</organism>
<evidence type="ECO:0000313" key="4">
    <source>
        <dbReference type="Proteomes" id="UP000282832"/>
    </source>
</evidence>
<evidence type="ECO:0008006" key="5">
    <source>
        <dbReference type="Google" id="ProtNLM"/>
    </source>
</evidence>
<evidence type="ECO:0000313" key="3">
    <source>
        <dbReference type="EMBL" id="RVU24976.1"/>
    </source>
</evidence>
<dbReference type="EMBL" id="SACY01000003">
    <property type="protein sequence ID" value="RVU24976.1"/>
    <property type="molecule type" value="Genomic_DNA"/>
</dbReference>
<feature type="compositionally biased region" description="Low complexity" evidence="1">
    <location>
        <begin position="150"/>
        <end position="167"/>
    </location>
</feature>
<sequence length="177" mass="19051">MKNIQYILGMILMLGISISSVAQSEDNAIKTTLNNYLEGITTGDTAKLNKAFHSTAVLKTFNTNTGKIQDFPVKTFIAKTPNGGVEATGKINSYSYAGISASASIELAFSDFKYIDQLSLLKINDQWKIVARVFSRVDLATETKGSAIASPAIKSTPKPAAKKPSTANVKPKKDDGW</sequence>
<proteinExistence type="predicted"/>
<dbReference type="AlphaFoldDB" id="A0A437PRW0"/>
<dbReference type="OrthoDB" id="8445243at2"/>
<dbReference type="SUPFAM" id="SSF54427">
    <property type="entry name" value="NTF2-like"/>
    <property type="match status" value="1"/>
</dbReference>
<evidence type="ECO:0000256" key="2">
    <source>
        <dbReference type="SAM" id="SignalP"/>
    </source>
</evidence>
<name>A0A437PRW0_9BACT</name>
<feature type="region of interest" description="Disordered" evidence="1">
    <location>
        <begin position="150"/>
        <end position="177"/>
    </location>
</feature>
<dbReference type="Gene3D" id="3.10.450.50">
    <property type="match status" value="1"/>
</dbReference>
<gene>
    <name evidence="3" type="ORF">EOJ36_08195</name>
</gene>
<evidence type="ECO:0000256" key="1">
    <source>
        <dbReference type="SAM" id="MobiDB-lite"/>
    </source>
</evidence>
<keyword evidence="4" id="KW-1185">Reference proteome</keyword>